<name>C6BB48_RHILS</name>
<dbReference type="AlphaFoldDB" id="C6BB48"/>
<keyword evidence="1" id="KW-0614">Plasmid</keyword>
<evidence type="ECO:0000313" key="2">
    <source>
        <dbReference type="Proteomes" id="UP000002256"/>
    </source>
</evidence>
<proteinExistence type="predicted"/>
<dbReference type="EMBL" id="CP001627">
    <property type="protein sequence ID" value="ACS61306.1"/>
    <property type="molecule type" value="Genomic_DNA"/>
</dbReference>
<dbReference type="KEGG" id="rlg:Rleg_6565"/>
<evidence type="ECO:0000313" key="1">
    <source>
        <dbReference type="EMBL" id="ACS61306.1"/>
    </source>
</evidence>
<geneLocation type="plasmid" evidence="1 2">
    <name>pR132505</name>
</geneLocation>
<sequence>MEARLGVDVKPAADGLIHPLAKNGKAQGLSLNLDPKDLFIQKYGGAFPVNSLPEGLQALQSGKTGHFVVAPATPMTFETYQGLLNRIELGNFNVLP</sequence>
<dbReference type="Proteomes" id="UP000002256">
    <property type="component" value="Plasmid pR132505"/>
</dbReference>
<accession>C6BB48</accession>
<organism evidence="1 2">
    <name type="scientific">Rhizobium leguminosarum bv. trifolii (strain WSM1325)</name>
    <dbReference type="NCBI Taxonomy" id="395491"/>
    <lineage>
        <taxon>Bacteria</taxon>
        <taxon>Pseudomonadati</taxon>
        <taxon>Pseudomonadota</taxon>
        <taxon>Alphaproteobacteria</taxon>
        <taxon>Hyphomicrobiales</taxon>
        <taxon>Rhizobiaceae</taxon>
        <taxon>Rhizobium/Agrobacterium group</taxon>
        <taxon>Rhizobium</taxon>
    </lineage>
</organism>
<gene>
    <name evidence="1" type="ordered locus">Rleg_6565</name>
</gene>
<protein>
    <submittedName>
        <fullName evidence="1">Uncharacterized protein</fullName>
    </submittedName>
</protein>
<reference evidence="1 2" key="1">
    <citation type="journal article" date="2010" name="Stand. Genomic Sci.">
        <title>Complete genome sequence of Rhizobium leguminosarum bv. trifolii strain WSM1325, an effective microsymbiont of annual Mediterranean clovers.</title>
        <authorList>
            <person name="Reeve W."/>
            <person name="O'Hara G."/>
            <person name="Chain P."/>
            <person name="Ardley J."/>
            <person name="Brau L."/>
            <person name="Nandesena K."/>
            <person name="Tiwari R."/>
            <person name="Copeland A."/>
            <person name="Nolan M."/>
            <person name="Han C."/>
            <person name="Brettin T."/>
            <person name="Land M."/>
            <person name="Ovchinikova G."/>
            <person name="Ivanova N."/>
            <person name="Mavromatis K."/>
            <person name="Markowitz V."/>
            <person name="Kyrpides N."/>
            <person name="Melino V."/>
            <person name="Denton M."/>
            <person name="Yates R."/>
            <person name="Howieson J."/>
        </authorList>
    </citation>
    <scope>NUCLEOTIDE SEQUENCE [LARGE SCALE GENOMIC DNA]</scope>
    <source>
        <strain evidence="2">WSM1325</strain>
        <plasmid evidence="2">Plasmid pR132505</plasmid>
    </source>
</reference>
<dbReference type="HOGENOM" id="CLU_2357751_0_0_5"/>